<comment type="caution">
    <text evidence="2">The sequence shown here is derived from an EMBL/GenBank/DDBJ whole genome shotgun (WGS) entry which is preliminary data.</text>
</comment>
<evidence type="ECO:0000313" key="2">
    <source>
        <dbReference type="EMBL" id="MBE0369833.1"/>
    </source>
</evidence>
<dbReference type="Gene3D" id="1.10.3680.10">
    <property type="entry name" value="TerB-like"/>
    <property type="match status" value="1"/>
</dbReference>
<proteinExistence type="predicted"/>
<sequence length="145" mass="16642">MFKQIKKLLKELSEQPREKNTIDFNTALAALLIEVMRADGKVLEIELIKVTEVLVERCELDDKQVNALITLAQQLVEQAIDLYAFVKQINNNTSDIERIEIVQLLWFVAYADNDIDRYEDHIIRKIAGLLYVSHADFIAAKLAAQ</sequence>
<reference evidence="2 3" key="1">
    <citation type="submission" date="2015-03" db="EMBL/GenBank/DDBJ databases">
        <title>Genome sequence of Pseudoalteromonas aurantia.</title>
        <authorList>
            <person name="Xie B.-B."/>
            <person name="Rong J.-C."/>
            <person name="Qin Q.-L."/>
            <person name="Zhang Y.-Z."/>
        </authorList>
    </citation>
    <scope>NUCLEOTIDE SEQUENCE [LARGE SCALE GENOMIC DNA]</scope>
    <source>
        <strain evidence="2 3">208</strain>
    </source>
</reference>
<dbReference type="InterPro" id="IPR007791">
    <property type="entry name" value="DjlA_N"/>
</dbReference>
<dbReference type="CDD" id="cd07313">
    <property type="entry name" value="terB_like_2"/>
    <property type="match status" value="1"/>
</dbReference>
<dbReference type="InterPro" id="IPR029024">
    <property type="entry name" value="TerB-like"/>
</dbReference>
<dbReference type="Pfam" id="PF05099">
    <property type="entry name" value="TerB"/>
    <property type="match status" value="1"/>
</dbReference>
<keyword evidence="3" id="KW-1185">Reference proteome</keyword>
<dbReference type="RefSeq" id="WP_192509032.1">
    <property type="nucleotide sequence ID" value="NZ_AQGV01000014.1"/>
</dbReference>
<dbReference type="EMBL" id="AQGV01000014">
    <property type="protein sequence ID" value="MBE0369833.1"/>
    <property type="molecule type" value="Genomic_DNA"/>
</dbReference>
<name>A0ABR9EFR5_9GAMM</name>
<dbReference type="SUPFAM" id="SSF158682">
    <property type="entry name" value="TerB-like"/>
    <property type="match status" value="1"/>
</dbReference>
<evidence type="ECO:0000313" key="3">
    <source>
        <dbReference type="Proteomes" id="UP000615755"/>
    </source>
</evidence>
<evidence type="ECO:0000259" key="1">
    <source>
        <dbReference type="Pfam" id="PF05099"/>
    </source>
</evidence>
<dbReference type="Proteomes" id="UP000615755">
    <property type="component" value="Unassembled WGS sequence"/>
</dbReference>
<protein>
    <recommendedName>
        <fullName evidence="1">Co-chaperone DjlA N-terminal domain-containing protein</fullName>
    </recommendedName>
</protein>
<accession>A0ABR9EFR5</accession>
<feature type="domain" description="Co-chaperone DjlA N-terminal" evidence="1">
    <location>
        <begin position="26"/>
        <end position="141"/>
    </location>
</feature>
<organism evidence="2 3">
    <name type="scientific">Pseudoalteromonas aurantia 208</name>
    <dbReference type="NCBI Taxonomy" id="1314867"/>
    <lineage>
        <taxon>Bacteria</taxon>
        <taxon>Pseudomonadati</taxon>
        <taxon>Pseudomonadota</taxon>
        <taxon>Gammaproteobacteria</taxon>
        <taxon>Alteromonadales</taxon>
        <taxon>Pseudoalteromonadaceae</taxon>
        <taxon>Pseudoalteromonas</taxon>
    </lineage>
</organism>
<gene>
    <name evidence="2" type="ORF">PAUR_a4415</name>
</gene>